<reference evidence="2 3" key="1">
    <citation type="submission" date="2024-05" db="EMBL/GenBank/DDBJ databases">
        <title>Genome sequencing and assembly of Indian major carp, Cirrhinus mrigala (Hamilton, 1822).</title>
        <authorList>
            <person name="Mohindra V."/>
            <person name="Chowdhury L.M."/>
            <person name="Lal K."/>
            <person name="Jena J.K."/>
        </authorList>
    </citation>
    <scope>NUCLEOTIDE SEQUENCE [LARGE SCALE GENOMIC DNA]</scope>
    <source>
        <strain evidence="2">CM1030</strain>
        <tissue evidence="2">Blood</tissue>
    </source>
</reference>
<dbReference type="EMBL" id="JAMKFB020000017">
    <property type="protein sequence ID" value="KAL0170975.1"/>
    <property type="molecule type" value="Genomic_DNA"/>
</dbReference>
<gene>
    <name evidence="2" type="ORF">M9458_035571</name>
</gene>
<proteinExistence type="predicted"/>
<comment type="caution">
    <text evidence="2">The sequence shown here is derived from an EMBL/GenBank/DDBJ whole genome shotgun (WGS) entry which is preliminary data.</text>
</comment>
<feature type="non-terminal residue" evidence="2">
    <location>
        <position position="1"/>
    </location>
</feature>
<feature type="domain" description="DAD" evidence="1">
    <location>
        <begin position="16"/>
        <end position="46"/>
    </location>
</feature>
<dbReference type="PROSITE" id="PS51231">
    <property type="entry name" value="DAD"/>
    <property type="match status" value="1"/>
</dbReference>
<sequence>RERERRAKKSTGGSVSEEVGEFDDLVSALRSGEVFDKDSKLKRNRKRSVNQLVDGG</sequence>
<dbReference type="Proteomes" id="UP001529510">
    <property type="component" value="Unassembled WGS sequence"/>
</dbReference>
<evidence type="ECO:0000313" key="3">
    <source>
        <dbReference type="Proteomes" id="UP001529510"/>
    </source>
</evidence>
<feature type="non-terminal residue" evidence="2">
    <location>
        <position position="56"/>
    </location>
</feature>
<organism evidence="2 3">
    <name type="scientific">Cirrhinus mrigala</name>
    <name type="common">Mrigala</name>
    <dbReference type="NCBI Taxonomy" id="683832"/>
    <lineage>
        <taxon>Eukaryota</taxon>
        <taxon>Metazoa</taxon>
        <taxon>Chordata</taxon>
        <taxon>Craniata</taxon>
        <taxon>Vertebrata</taxon>
        <taxon>Euteleostomi</taxon>
        <taxon>Actinopterygii</taxon>
        <taxon>Neopterygii</taxon>
        <taxon>Teleostei</taxon>
        <taxon>Ostariophysi</taxon>
        <taxon>Cypriniformes</taxon>
        <taxon>Cyprinidae</taxon>
        <taxon>Labeoninae</taxon>
        <taxon>Labeonini</taxon>
        <taxon>Cirrhinus</taxon>
    </lineage>
</organism>
<protein>
    <recommendedName>
        <fullName evidence="1">DAD domain-containing protein</fullName>
    </recommendedName>
</protein>
<keyword evidence="3" id="KW-1185">Reference proteome</keyword>
<dbReference type="InterPro" id="IPR014767">
    <property type="entry name" value="DAD_dom"/>
</dbReference>
<dbReference type="AlphaFoldDB" id="A0ABD0PAQ9"/>
<evidence type="ECO:0000313" key="2">
    <source>
        <dbReference type="EMBL" id="KAL0170975.1"/>
    </source>
</evidence>
<accession>A0ABD0PAQ9</accession>
<name>A0ABD0PAQ9_CIRMR</name>
<evidence type="ECO:0000259" key="1">
    <source>
        <dbReference type="PROSITE" id="PS51231"/>
    </source>
</evidence>